<proteinExistence type="inferred from homology"/>
<dbReference type="GO" id="GO:0051539">
    <property type="term" value="F:4 iron, 4 sulfur cluster binding"/>
    <property type="evidence" value="ECO:0007669"/>
    <property type="project" value="UniProtKB-UniRule"/>
</dbReference>
<evidence type="ECO:0000256" key="10">
    <source>
        <dbReference type="ARBA" id="ARBA00023163"/>
    </source>
</evidence>
<keyword evidence="7 11" id="KW-0805">Transcription regulation</keyword>
<feature type="domain" description="4Fe-4S Wbl-type" evidence="12">
    <location>
        <begin position="11"/>
        <end position="67"/>
    </location>
</feature>
<dbReference type="GO" id="GO:0035731">
    <property type="term" value="F:dinitrosyl-iron complex binding"/>
    <property type="evidence" value="ECO:0007669"/>
    <property type="project" value="UniProtKB-UniRule"/>
</dbReference>
<dbReference type="Proteomes" id="UP000640489">
    <property type="component" value="Unassembled WGS sequence"/>
</dbReference>
<feature type="binding site" evidence="11">
    <location>
        <position position="43"/>
    </location>
    <ligand>
        <name>[4Fe-4S] cluster</name>
        <dbReference type="ChEBI" id="CHEBI:49883"/>
    </ligand>
</feature>
<feature type="binding site" evidence="11">
    <location>
        <position position="37"/>
    </location>
    <ligand>
        <name>[4Fe-4S] cluster</name>
        <dbReference type="ChEBI" id="CHEBI:49883"/>
    </ligand>
</feature>
<keyword evidence="6 11" id="KW-0411">Iron-sulfur</keyword>
<keyword evidence="14" id="KW-1185">Reference proteome</keyword>
<keyword evidence="3 11" id="KW-0004">4Fe-4S</keyword>
<name>A0A930V9F6_9ACTN</name>
<evidence type="ECO:0000256" key="7">
    <source>
        <dbReference type="ARBA" id="ARBA00023015"/>
    </source>
</evidence>
<evidence type="ECO:0000256" key="3">
    <source>
        <dbReference type="ARBA" id="ARBA00022485"/>
    </source>
</evidence>
<evidence type="ECO:0000256" key="6">
    <source>
        <dbReference type="ARBA" id="ARBA00023014"/>
    </source>
</evidence>
<comment type="caution">
    <text evidence="13">The sequence shown here is derived from an EMBL/GenBank/DDBJ whole genome shotgun (WGS) entry which is preliminary data.</text>
</comment>
<dbReference type="RefSeq" id="WP_194705476.1">
    <property type="nucleotide sequence ID" value="NZ_JADKPN010000001.1"/>
</dbReference>
<feature type="binding site" evidence="11">
    <location>
        <position position="12"/>
    </location>
    <ligand>
        <name>[4Fe-4S] cluster</name>
        <dbReference type="ChEBI" id="CHEBI:49883"/>
    </ligand>
</feature>
<evidence type="ECO:0000256" key="4">
    <source>
        <dbReference type="ARBA" id="ARBA00022723"/>
    </source>
</evidence>
<dbReference type="Pfam" id="PF02467">
    <property type="entry name" value="Whib"/>
    <property type="match status" value="1"/>
</dbReference>
<dbReference type="InterPro" id="IPR034768">
    <property type="entry name" value="4FE4S_WBL"/>
</dbReference>
<keyword evidence="11" id="KW-0963">Cytoplasm</keyword>
<dbReference type="GO" id="GO:0005737">
    <property type="term" value="C:cytoplasm"/>
    <property type="evidence" value="ECO:0007669"/>
    <property type="project" value="UniProtKB-SubCell"/>
</dbReference>
<dbReference type="PROSITE" id="PS51674">
    <property type="entry name" value="4FE4S_WBL"/>
    <property type="match status" value="1"/>
</dbReference>
<dbReference type="GO" id="GO:0045454">
    <property type="term" value="P:cell redox homeostasis"/>
    <property type="evidence" value="ECO:0007669"/>
    <property type="project" value="TreeGrafter"/>
</dbReference>
<dbReference type="GO" id="GO:0047134">
    <property type="term" value="F:protein-disulfide reductase [NAD(P)H] activity"/>
    <property type="evidence" value="ECO:0007669"/>
    <property type="project" value="TreeGrafter"/>
</dbReference>
<dbReference type="InterPro" id="IPR003482">
    <property type="entry name" value="Whib"/>
</dbReference>
<evidence type="ECO:0000256" key="2">
    <source>
        <dbReference type="ARBA" id="ARBA00006597"/>
    </source>
</evidence>
<keyword evidence="9 11" id="KW-1015">Disulfide bond</keyword>
<comment type="similarity">
    <text evidence="2 11">Belongs to the WhiB family.</text>
</comment>
<dbReference type="GO" id="GO:0045892">
    <property type="term" value="P:negative regulation of DNA-templated transcription"/>
    <property type="evidence" value="ECO:0007669"/>
    <property type="project" value="TreeGrafter"/>
</dbReference>
<dbReference type="EMBL" id="JADKPN010000001">
    <property type="protein sequence ID" value="MBF4762348.1"/>
    <property type="molecule type" value="Genomic_DNA"/>
</dbReference>
<keyword evidence="4 11" id="KW-0479">Metal-binding</keyword>
<sequence length="96" mass="10683">MWNEEWASQAACRASQPDQLFVRGAEQNKAKKLCAGCPVKAECLAEALENQIEWGVWGGMTERERRALLKRNPNAKWRAVLETARTNATSPVKAGV</sequence>
<evidence type="ECO:0000256" key="8">
    <source>
        <dbReference type="ARBA" id="ARBA00023125"/>
    </source>
</evidence>
<reference evidence="13" key="1">
    <citation type="submission" date="2020-11" db="EMBL/GenBank/DDBJ databases">
        <title>Nocardioides sp. nov., isolated from Soil of Cynanchum wilfordii Hemsley rhizosphere.</title>
        <authorList>
            <person name="Lee J.-S."/>
            <person name="Suh M.K."/>
            <person name="Kim J.-S."/>
        </authorList>
    </citation>
    <scope>NUCLEOTIDE SEQUENCE</scope>
    <source>
        <strain evidence="13">KCTC 19275</strain>
    </source>
</reference>
<evidence type="ECO:0000313" key="14">
    <source>
        <dbReference type="Proteomes" id="UP000640489"/>
    </source>
</evidence>
<comment type="function">
    <text evidence="11">Acts as a transcriptional regulator. Probably redox-responsive. The apo- but not holo-form probably binds DNA.</text>
</comment>
<keyword evidence="5 11" id="KW-0408">Iron</keyword>
<protein>
    <recommendedName>
        <fullName evidence="11">Transcriptional regulator WhiB</fullName>
    </recommendedName>
</protein>
<accession>A0A930V9F6</accession>
<comment type="PTM">
    <text evidence="11">The Fe-S cluster can be nitrosylated by nitric oxide (NO).</text>
</comment>
<evidence type="ECO:0000256" key="5">
    <source>
        <dbReference type="ARBA" id="ARBA00023004"/>
    </source>
</evidence>
<comment type="subcellular location">
    <subcellularLocation>
        <location evidence="1 11">Cytoplasm</location>
    </subcellularLocation>
</comment>
<comment type="PTM">
    <text evidence="11">Upon Fe-S cluster removal intramolecular disulfide bonds are formed.</text>
</comment>
<keyword evidence="10 11" id="KW-0804">Transcription</keyword>
<dbReference type="GO" id="GO:0046872">
    <property type="term" value="F:metal ion binding"/>
    <property type="evidence" value="ECO:0007669"/>
    <property type="project" value="UniProtKB-KW"/>
</dbReference>
<dbReference type="PANTHER" id="PTHR38839:SF7">
    <property type="entry name" value="TRANSCRIPTIONAL REGULATOR WHIB4"/>
    <property type="match status" value="1"/>
</dbReference>
<comment type="cofactor">
    <cofactor evidence="11">
        <name>[4Fe-4S] cluster</name>
        <dbReference type="ChEBI" id="CHEBI:49883"/>
    </cofactor>
    <text evidence="11">Binds 1 [4Fe-4S] cluster per subunit. Following nitrosylation of the [4Fe-4S] cluster binds 1 [4Fe-8(NO)] cluster per subunit.</text>
</comment>
<dbReference type="HAMAP" id="MF_01479">
    <property type="entry name" value="WhiB"/>
    <property type="match status" value="1"/>
</dbReference>
<evidence type="ECO:0000259" key="12">
    <source>
        <dbReference type="PROSITE" id="PS51674"/>
    </source>
</evidence>
<evidence type="ECO:0000256" key="1">
    <source>
        <dbReference type="ARBA" id="ARBA00004496"/>
    </source>
</evidence>
<evidence type="ECO:0000256" key="11">
    <source>
        <dbReference type="HAMAP-Rule" id="MF_01479"/>
    </source>
</evidence>
<dbReference type="GO" id="GO:0003677">
    <property type="term" value="F:DNA binding"/>
    <property type="evidence" value="ECO:0007669"/>
    <property type="project" value="UniProtKB-UniRule"/>
</dbReference>
<feature type="binding site" evidence="11">
    <location>
        <position position="34"/>
    </location>
    <ligand>
        <name>[4Fe-4S] cluster</name>
        <dbReference type="ChEBI" id="CHEBI:49883"/>
    </ligand>
</feature>
<gene>
    <name evidence="11" type="primary">whiB</name>
    <name evidence="13" type="ORF">ISU07_04365</name>
</gene>
<dbReference type="PANTHER" id="PTHR38839">
    <property type="entry name" value="TRANSCRIPTIONAL REGULATOR WHID-RELATED"/>
    <property type="match status" value="1"/>
</dbReference>
<evidence type="ECO:0000313" key="13">
    <source>
        <dbReference type="EMBL" id="MBF4762348.1"/>
    </source>
</evidence>
<organism evidence="13 14">
    <name type="scientific">Nocardioides islandensis</name>
    <dbReference type="NCBI Taxonomy" id="433663"/>
    <lineage>
        <taxon>Bacteria</taxon>
        <taxon>Bacillati</taxon>
        <taxon>Actinomycetota</taxon>
        <taxon>Actinomycetes</taxon>
        <taxon>Propionibacteriales</taxon>
        <taxon>Nocardioidaceae</taxon>
        <taxon>Nocardioides</taxon>
    </lineage>
</organism>
<evidence type="ECO:0000256" key="9">
    <source>
        <dbReference type="ARBA" id="ARBA00023157"/>
    </source>
</evidence>
<dbReference type="AlphaFoldDB" id="A0A930V9F6"/>
<keyword evidence="8 11" id="KW-0238">DNA-binding</keyword>